<proteinExistence type="predicted"/>
<organism evidence="1 2">
    <name type="scientific">Pseudoalteromonas haloplanktis</name>
    <name type="common">Alteromonas haloplanktis</name>
    <dbReference type="NCBI Taxonomy" id="228"/>
    <lineage>
        <taxon>Bacteria</taxon>
        <taxon>Pseudomonadati</taxon>
        <taxon>Pseudomonadota</taxon>
        <taxon>Gammaproteobacteria</taxon>
        <taxon>Alteromonadales</taxon>
        <taxon>Pseudoalteromonadaceae</taxon>
        <taxon>Pseudoalteromonas</taxon>
    </lineage>
</organism>
<gene>
    <name evidence="1" type="ORF">PSEHALCIP103_01052</name>
</gene>
<evidence type="ECO:0000313" key="1">
    <source>
        <dbReference type="EMBL" id="CAH9054528.1"/>
    </source>
</evidence>
<dbReference type="EMBL" id="CAMAPB010000011">
    <property type="protein sequence ID" value="CAH9054528.1"/>
    <property type="molecule type" value="Genomic_DNA"/>
</dbReference>
<comment type="caution">
    <text evidence="1">The sequence shown here is derived from an EMBL/GenBank/DDBJ whole genome shotgun (WGS) entry which is preliminary data.</text>
</comment>
<evidence type="ECO:0008006" key="3">
    <source>
        <dbReference type="Google" id="ProtNLM"/>
    </source>
</evidence>
<sequence length="58" mass="6842">MPTKHIDDITWRKVEKEHVKAVIATQKSLKDTDILRILINKGLEVINENDYEKLIKKK</sequence>
<dbReference type="RefSeq" id="WP_262976311.1">
    <property type="nucleotide sequence ID" value="NZ_CAMAPB010000011.1"/>
</dbReference>
<evidence type="ECO:0000313" key="2">
    <source>
        <dbReference type="Proteomes" id="UP001152447"/>
    </source>
</evidence>
<dbReference type="Proteomes" id="UP001152447">
    <property type="component" value="Unassembled WGS sequence"/>
</dbReference>
<dbReference type="AlphaFoldDB" id="A0A9W4QV29"/>
<keyword evidence="2" id="KW-1185">Reference proteome</keyword>
<name>A0A9W4QV29_PSEHA</name>
<reference evidence="1" key="1">
    <citation type="submission" date="2022-07" db="EMBL/GenBank/DDBJ databases">
        <authorList>
            <person name="Criscuolo A."/>
        </authorList>
    </citation>
    <scope>NUCLEOTIDE SEQUENCE</scope>
    <source>
        <strain evidence="1">CIP103197</strain>
    </source>
</reference>
<accession>A0A9W4QV29</accession>
<protein>
    <recommendedName>
        <fullName evidence="3">Repressor</fullName>
    </recommendedName>
</protein>